<keyword evidence="4" id="KW-1185">Reference proteome</keyword>
<evidence type="ECO:0008006" key="5">
    <source>
        <dbReference type="Google" id="ProtNLM"/>
    </source>
</evidence>
<keyword evidence="2" id="KW-1133">Transmembrane helix</keyword>
<gene>
    <name evidence="3" type="ORF">CWI69_08035</name>
</gene>
<dbReference type="OrthoDB" id="9151209at2"/>
<evidence type="ECO:0000256" key="2">
    <source>
        <dbReference type="SAM" id="Phobius"/>
    </source>
</evidence>
<keyword evidence="2" id="KW-0472">Membrane</keyword>
<evidence type="ECO:0000313" key="3">
    <source>
        <dbReference type="EMBL" id="RUO52969.1"/>
    </source>
</evidence>
<comment type="caution">
    <text evidence="3">The sequence shown here is derived from an EMBL/GenBank/DDBJ whole genome shotgun (WGS) entry which is preliminary data.</text>
</comment>
<dbReference type="AlphaFoldDB" id="A0A432XW87"/>
<evidence type="ECO:0000256" key="1">
    <source>
        <dbReference type="SAM" id="Coils"/>
    </source>
</evidence>
<organism evidence="3 4">
    <name type="scientific">Pseudidiomarina halophila</name>
    <dbReference type="NCBI Taxonomy" id="1449799"/>
    <lineage>
        <taxon>Bacteria</taxon>
        <taxon>Pseudomonadati</taxon>
        <taxon>Pseudomonadota</taxon>
        <taxon>Gammaproteobacteria</taxon>
        <taxon>Alteromonadales</taxon>
        <taxon>Idiomarinaceae</taxon>
        <taxon>Pseudidiomarina</taxon>
    </lineage>
</organism>
<accession>A0A432XW87</accession>
<evidence type="ECO:0000313" key="4">
    <source>
        <dbReference type="Proteomes" id="UP000287198"/>
    </source>
</evidence>
<proteinExistence type="predicted"/>
<sequence length="213" mass="24870">MTQWQQLQLKFNELPLGRRRFWFVLTLAFILYLGVWIVLLPSWQNYQTEQSKLAQQQTRVGLLQQQLQAIDIRLSGDPQAPLRQKLSDLQARLNELNQRLQAETNYVSATDNRELLKALLGNAGALEVQSAQALPAERVYGDGEATAGAIYKHRLQLVFSGNYNEIYNYFQRLEQLPWSFYWQRMDYEVREHPTADVLLEIYTLSLERDYVAS</sequence>
<protein>
    <recommendedName>
        <fullName evidence="5">MSHA biogenesis protein MshJ</fullName>
    </recommendedName>
</protein>
<feature type="transmembrane region" description="Helical" evidence="2">
    <location>
        <begin position="21"/>
        <end position="43"/>
    </location>
</feature>
<reference evidence="4" key="1">
    <citation type="journal article" date="2018" name="Front. Microbiol.">
        <title>Genome-Based Analysis Reveals the Taxonomy and Diversity of the Family Idiomarinaceae.</title>
        <authorList>
            <person name="Liu Y."/>
            <person name="Lai Q."/>
            <person name="Shao Z."/>
        </authorList>
    </citation>
    <scope>NUCLEOTIDE SEQUENCE [LARGE SCALE GENOMIC DNA]</scope>
    <source>
        <strain evidence="4">BH195</strain>
    </source>
</reference>
<feature type="coiled-coil region" evidence="1">
    <location>
        <begin position="79"/>
        <end position="106"/>
    </location>
</feature>
<dbReference type="EMBL" id="PIPW01000002">
    <property type="protein sequence ID" value="RUO52969.1"/>
    <property type="molecule type" value="Genomic_DNA"/>
</dbReference>
<dbReference type="Proteomes" id="UP000287198">
    <property type="component" value="Unassembled WGS sequence"/>
</dbReference>
<dbReference type="RefSeq" id="WP_126763588.1">
    <property type="nucleotide sequence ID" value="NZ_JBHLTZ010000012.1"/>
</dbReference>
<name>A0A432XW87_9GAMM</name>
<keyword evidence="2" id="KW-0812">Transmembrane</keyword>
<keyword evidence="1" id="KW-0175">Coiled coil</keyword>